<sequence length="82" mass="9147">MKAPTLNTGSHFSGVAQRRWGIHGRQEVKLWESTALQEYKTITDECRAQRQDATVSPQESQCFHTQEGLQLLLCSGVLACKG</sequence>
<reference evidence="1 2" key="2">
    <citation type="journal article" date="2023" name="Mol. Biol. Evol.">
        <title>Genomics of Secondarily Temperate Adaptation in the Only Non-Antarctic Icefish.</title>
        <authorList>
            <person name="Rivera-Colon A.G."/>
            <person name="Rayamajhi N."/>
            <person name="Minhas B.F."/>
            <person name="Madrigal G."/>
            <person name="Bilyk K.T."/>
            <person name="Yoon V."/>
            <person name="Hune M."/>
            <person name="Gregory S."/>
            <person name="Cheng C.H.C."/>
            <person name="Catchen J.M."/>
        </authorList>
    </citation>
    <scope>NUCLEOTIDE SEQUENCE [LARGE SCALE GENOMIC DNA]</scope>
    <source>
        <strain evidence="1">JMC-PN-2008</strain>
    </source>
</reference>
<evidence type="ECO:0000313" key="2">
    <source>
        <dbReference type="Proteomes" id="UP001346869"/>
    </source>
</evidence>
<name>A0AAN7XW18_ELEMC</name>
<reference evidence="1 2" key="1">
    <citation type="journal article" date="2023" name="Genes (Basel)">
        <title>Chromosome-Level Genome Assembly and Circadian Gene Repertoire of the Patagonia Blennie Eleginops maclovinus-The Closest Ancestral Proxy of Antarctic Cryonotothenioids.</title>
        <authorList>
            <person name="Cheng C.C."/>
            <person name="Rivera-Colon A.G."/>
            <person name="Minhas B.F."/>
            <person name="Wilson L."/>
            <person name="Rayamajhi N."/>
            <person name="Vargas-Chacoff L."/>
            <person name="Catchen J.M."/>
        </authorList>
    </citation>
    <scope>NUCLEOTIDE SEQUENCE [LARGE SCALE GENOMIC DNA]</scope>
    <source>
        <strain evidence="1">JMC-PN-2008</strain>
    </source>
</reference>
<proteinExistence type="predicted"/>
<dbReference type="EMBL" id="JAUZQC010000008">
    <property type="protein sequence ID" value="KAK5867010.1"/>
    <property type="molecule type" value="Genomic_DNA"/>
</dbReference>
<dbReference type="AlphaFoldDB" id="A0AAN7XW18"/>
<gene>
    <name evidence="1" type="ORF">PBY51_011534</name>
</gene>
<organism evidence="1 2">
    <name type="scientific">Eleginops maclovinus</name>
    <name type="common">Patagonian blennie</name>
    <name type="synonym">Eleginus maclovinus</name>
    <dbReference type="NCBI Taxonomy" id="56733"/>
    <lineage>
        <taxon>Eukaryota</taxon>
        <taxon>Metazoa</taxon>
        <taxon>Chordata</taxon>
        <taxon>Craniata</taxon>
        <taxon>Vertebrata</taxon>
        <taxon>Euteleostomi</taxon>
        <taxon>Actinopterygii</taxon>
        <taxon>Neopterygii</taxon>
        <taxon>Teleostei</taxon>
        <taxon>Neoteleostei</taxon>
        <taxon>Acanthomorphata</taxon>
        <taxon>Eupercaria</taxon>
        <taxon>Perciformes</taxon>
        <taxon>Notothenioidei</taxon>
        <taxon>Eleginopidae</taxon>
        <taxon>Eleginops</taxon>
    </lineage>
</organism>
<evidence type="ECO:0000313" key="1">
    <source>
        <dbReference type="EMBL" id="KAK5867010.1"/>
    </source>
</evidence>
<keyword evidence="2" id="KW-1185">Reference proteome</keyword>
<accession>A0AAN7XW18</accession>
<comment type="caution">
    <text evidence="1">The sequence shown here is derived from an EMBL/GenBank/DDBJ whole genome shotgun (WGS) entry which is preliminary data.</text>
</comment>
<dbReference type="Proteomes" id="UP001346869">
    <property type="component" value="Unassembled WGS sequence"/>
</dbReference>
<protein>
    <submittedName>
        <fullName evidence="1">Uncharacterized protein</fullName>
    </submittedName>
</protein>